<organism evidence="3 4">
    <name type="scientific">Allosphingosinicella indica</name>
    <dbReference type="NCBI Taxonomy" id="941907"/>
    <lineage>
        <taxon>Bacteria</taxon>
        <taxon>Pseudomonadati</taxon>
        <taxon>Pseudomonadota</taxon>
        <taxon>Alphaproteobacteria</taxon>
        <taxon>Sphingomonadales</taxon>
        <taxon>Sphingomonadaceae</taxon>
        <taxon>Allosphingosinicella</taxon>
    </lineage>
</organism>
<dbReference type="CDD" id="cd16325">
    <property type="entry name" value="LolA"/>
    <property type="match status" value="1"/>
</dbReference>
<evidence type="ECO:0000313" key="3">
    <source>
        <dbReference type="EMBL" id="SMF63597.1"/>
    </source>
</evidence>
<evidence type="ECO:0000313" key="4">
    <source>
        <dbReference type="Proteomes" id="UP000192934"/>
    </source>
</evidence>
<protein>
    <submittedName>
        <fullName evidence="3">Outer membrane lipoprotein-sorting protein</fullName>
    </submittedName>
</protein>
<proteinExistence type="predicted"/>
<dbReference type="EMBL" id="LT840185">
    <property type="protein sequence ID" value="SMF63597.1"/>
    <property type="molecule type" value="Genomic_DNA"/>
</dbReference>
<evidence type="ECO:0000256" key="2">
    <source>
        <dbReference type="SAM" id="SignalP"/>
    </source>
</evidence>
<dbReference type="InterPro" id="IPR004564">
    <property type="entry name" value="OM_lipoprot_carrier_LolA-like"/>
</dbReference>
<sequence length="207" mass="22560">MTRSVSRTLFLAAAAAVLSVPVAAQQTSPLAQAQGHLKAVDTMTADFAQTGRNGRTLTGTITMKRPGRVRFEYAKGIPMLIVGDGKALTFIDYEVKQVSRWPIGTSPLSVLLNPDKDLRGVAKVTRNDSQVLLVEAKDRQRPEFGTITIAFAKVPSAPQGLMLQGWTTIDAQNNRSTIKLTNQRFNVAVADSAFRWTDPRPNRGPRG</sequence>
<reference evidence="4" key="1">
    <citation type="submission" date="2017-04" db="EMBL/GenBank/DDBJ databases">
        <authorList>
            <person name="Varghese N."/>
            <person name="Submissions S."/>
        </authorList>
    </citation>
    <scope>NUCLEOTIDE SEQUENCE [LARGE SCALE GENOMIC DNA]</scope>
    <source>
        <strain evidence="4">Dd16</strain>
    </source>
</reference>
<dbReference type="PANTHER" id="PTHR35869:SF1">
    <property type="entry name" value="OUTER-MEMBRANE LIPOPROTEIN CARRIER PROTEIN"/>
    <property type="match status" value="1"/>
</dbReference>
<dbReference type="AlphaFoldDB" id="A0A1X7G3X8"/>
<accession>A0A1X7G3X8</accession>
<dbReference type="Proteomes" id="UP000192934">
    <property type="component" value="Chromosome I"/>
</dbReference>
<dbReference type="InterPro" id="IPR006311">
    <property type="entry name" value="TAT_signal"/>
</dbReference>
<dbReference type="SUPFAM" id="SSF89392">
    <property type="entry name" value="Prokaryotic lipoproteins and lipoprotein localization factors"/>
    <property type="match status" value="1"/>
</dbReference>
<dbReference type="OrthoDB" id="9800501at2"/>
<gene>
    <name evidence="3" type="ORF">SAMN06295910_1104</name>
</gene>
<dbReference type="Pfam" id="PF03548">
    <property type="entry name" value="LolA"/>
    <property type="match status" value="1"/>
</dbReference>
<dbReference type="STRING" id="941907.SAMN06295910_1104"/>
<keyword evidence="4" id="KW-1185">Reference proteome</keyword>
<keyword evidence="1 2" id="KW-0732">Signal</keyword>
<evidence type="ECO:0000256" key="1">
    <source>
        <dbReference type="ARBA" id="ARBA00022729"/>
    </source>
</evidence>
<keyword evidence="3" id="KW-0449">Lipoprotein</keyword>
<feature type="chain" id="PRO_5012123497" evidence="2">
    <location>
        <begin position="25"/>
        <end position="207"/>
    </location>
</feature>
<name>A0A1X7G3X8_9SPHN</name>
<dbReference type="PANTHER" id="PTHR35869">
    <property type="entry name" value="OUTER-MEMBRANE LIPOPROTEIN CARRIER PROTEIN"/>
    <property type="match status" value="1"/>
</dbReference>
<dbReference type="Gene3D" id="2.50.20.10">
    <property type="entry name" value="Lipoprotein localisation LolA/LolB/LppX"/>
    <property type="match status" value="1"/>
</dbReference>
<feature type="signal peptide" evidence="2">
    <location>
        <begin position="1"/>
        <end position="24"/>
    </location>
</feature>
<dbReference type="PROSITE" id="PS51318">
    <property type="entry name" value="TAT"/>
    <property type="match status" value="1"/>
</dbReference>
<dbReference type="InterPro" id="IPR029046">
    <property type="entry name" value="LolA/LolB/LppX"/>
</dbReference>